<keyword evidence="1" id="KW-0805">Transcription regulation</keyword>
<evidence type="ECO:0000256" key="1">
    <source>
        <dbReference type="ARBA" id="ARBA00023015"/>
    </source>
</evidence>
<dbReference type="AlphaFoldDB" id="A0A9E8ZFK5"/>
<dbReference type="RefSeq" id="WP_268612809.1">
    <property type="nucleotide sequence ID" value="NZ_CP113797.1"/>
</dbReference>
<dbReference type="Gene3D" id="1.10.10.60">
    <property type="entry name" value="Homeodomain-like"/>
    <property type="match status" value="2"/>
</dbReference>
<dbReference type="GO" id="GO:0003700">
    <property type="term" value="F:DNA-binding transcription factor activity"/>
    <property type="evidence" value="ECO:0007669"/>
    <property type="project" value="InterPro"/>
</dbReference>
<keyword evidence="2" id="KW-0238">DNA-binding</keyword>
<sequence>MTVLPTSYELEQGWQESRHRSKAVWHGDEIEQIESCPSWLGNGQRRSFCLSNSLWIEIRDESYQSDWSLQRHHDDQFPLTAKFYLAGCSRVQTRGIGDEYVEQAGQNYLYCLPDTEEVETYCGYEQLHFVMIWLSPSRLRSLGTQYRASFAPELQQFLEDETRPFFHHSLGQNTPEMQQVLQQLLHCPYQGVTRSLYLESQALELLSLQFAQWLEQDQADAPMLVLRSDDVERIHHARAILTENLTHPPSIVELARRVGVNDYKLKQGFRQVFQTTPFGYLREQRLELARQLLRETDRSVEEVASAVGYQSRSSFTAAFRRQFGTSPKGWQRQMNRRII</sequence>
<dbReference type="PANTHER" id="PTHR47893">
    <property type="entry name" value="REGULATORY PROTEIN PCHR"/>
    <property type="match status" value="1"/>
</dbReference>
<dbReference type="InterPro" id="IPR018062">
    <property type="entry name" value="HTH_AraC-typ_CS"/>
</dbReference>
<dbReference type="KEGG" id="tsin:OXH18_10890"/>
<evidence type="ECO:0000313" key="6">
    <source>
        <dbReference type="Proteomes" id="UP001163152"/>
    </source>
</evidence>
<dbReference type="SUPFAM" id="SSF46689">
    <property type="entry name" value="Homeodomain-like"/>
    <property type="match status" value="2"/>
</dbReference>
<protein>
    <submittedName>
        <fullName evidence="5">AraC family transcriptional regulator</fullName>
    </submittedName>
</protein>
<dbReference type="InterPro" id="IPR020449">
    <property type="entry name" value="Tscrpt_reg_AraC-type_HTH"/>
</dbReference>
<dbReference type="PROSITE" id="PS01124">
    <property type="entry name" value="HTH_ARAC_FAMILY_2"/>
    <property type="match status" value="1"/>
</dbReference>
<dbReference type="SMART" id="SM00342">
    <property type="entry name" value="HTH_ARAC"/>
    <property type="match status" value="1"/>
</dbReference>
<gene>
    <name evidence="5" type="ORF">OXH18_10890</name>
</gene>
<dbReference type="PANTHER" id="PTHR47893:SF1">
    <property type="entry name" value="REGULATORY PROTEIN PCHR"/>
    <property type="match status" value="1"/>
</dbReference>
<dbReference type="InterPro" id="IPR018060">
    <property type="entry name" value="HTH_AraC"/>
</dbReference>
<dbReference type="Proteomes" id="UP001163152">
    <property type="component" value="Chromosome"/>
</dbReference>
<dbReference type="Pfam" id="PF12833">
    <property type="entry name" value="HTH_18"/>
    <property type="match status" value="1"/>
</dbReference>
<name>A0A9E8ZFK5_9CYAN</name>
<reference evidence="5" key="1">
    <citation type="submission" date="2022-12" db="EMBL/GenBank/DDBJ databases">
        <title>Polyphasic identification of a Novel Hot-Spring Cyanobacterium Ocullathermofonsia sinensis gen nov. sp. nov. and Genomic Insights on its Adaptations to the Thermal Habitat.</title>
        <authorList>
            <person name="Daroch M."/>
            <person name="Tang J."/>
            <person name="Jiang Y."/>
        </authorList>
    </citation>
    <scope>NUCLEOTIDE SEQUENCE</scope>
    <source>
        <strain evidence="5">PKUAC-SCTA174</strain>
    </source>
</reference>
<accession>A0A9E8ZFK5</accession>
<evidence type="ECO:0000259" key="4">
    <source>
        <dbReference type="PROSITE" id="PS01124"/>
    </source>
</evidence>
<evidence type="ECO:0000256" key="3">
    <source>
        <dbReference type="ARBA" id="ARBA00023163"/>
    </source>
</evidence>
<dbReference type="GO" id="GO:0043565">
    <property type="term" value="F:sequence-specific DNA binding"/>
    <property type="evidence" value="ECO:0007669"/>
    <property type="project" value="InterPro"/>
</dbReference>
<organism evidence="5 6">
    <name type="scientific">Thermocoleostomius sinensis A174</name>
    <dbReference type="NCBI Taxonomy" id="2016057"/>
    <lineage>
        <taxon>Bacteria</taxon>
        <taxon>Bacillati</taxon>
        <taxon>Cyanobacteriota</taxon>
        <taxon>Cyanophyceae</taxon>
        <taxon>Oculatellales</taxon>
        <taxon>Oculatellaceae</taxon>
        <taxon>Thermocoleostomius</taxon>
    </lineage>
</organism>
<feature type="domain" description="HTH araC/xylS-type" evidence="4">
    <location>
        <begin position="235"/>
        <end position="333"/>
    </location>
</feature>
<keyword evidence="3" id="KW-0804">Transcription</keyword>
<keyword evidence="6" id="KW-1185">Reference proteome</keyword>
<dbReference type="EMBL" id="CP113797">
    <property type="protein sequence ID" value="WAL62469.1"/>
    <property type="molecule type" value="Genomic_DNA"/>
</dbReference>
<dbReference type="PROSITE" id="PS00041">
    <property type="entry name" value="HTH_ARAC_FAMILY_1"/>
    <property type="match status" value="1"/>
</dbReference>
<dbReference type="InterPro" id="IPR009057">
    <property type="entry name" value="Homeodomain-like_sf"/>
</dbReference>
<dbReference type="InterPro" id="IPR053142">
    <property type="entry name" value="PchR_regulatory_protein"/>
</dbReference>
<evidence type="ECO:0000256" key="2">
    <source>
        <dbReference type="ARBA" id="ARBA00023125"/>
    </source>
</evidence>
<dbReference type="PRINTS" id="PR00032">
    <property type="entry name" value="HTHARAC"/>
</dbReference>
<proteinExistence type="predicted"/>
<evidence type="ECO:0000313" key="5">
    <source>
        <dbReference type="EMBL" id="WAL62469.1"/>
    </source>
</evidence>